<evidence type="ECO:0000313" key="2">
    <source>
        <dbReference type="EMBL" id="SNB61620.1"/>
    </source>
</evidence>
<name>A0A238T9L7_9NEIS</name>
<evidence type="ECO:0000313" key="3">
    <source>
        <dbReference type="Proteomes" id="UP000215450"/>
    </source>
</evidence>
<organism evidence="2 3">
    <name type="scientific">Kingella negevensis</name>
    <dbReference type="NCBI Taxonomy" id="1522312"/>
    <lineage>
        <taxon>Bacteria</taxon>
        <taxon>Pseudomonadati</taxon>
        <taxon>Pseudomonadota</taxon>
        <taxon>Betaproteobacteria</taxon>
        <taxon>Neisseriales</taxon>
        <taxon>Neisseriaceae</taxon>
        <taxon>Kingella</taxon>
    </lineage>
</organism>
<protein>
    <submittedName>
        <fullName evidence="2">Uncharacterized protein</fullName>
    </submittedName>
</protein>
<dbReference type="Proteomes" id="UP000215450">
    <property type="component" value="Unassembled WGS sequence"/>
</dbReference>
<dbReference type="AlphaFoldDB" id="A0A238T9L7"/>
<dbReference type="EMBL" id="FXUV01000037">
    <property type="protein sequence ID" value="SMQ12918.1"/>
    <property type="molecule type" value="Genomic_DNA"/>
</dbReference>
<accession>A0A238T9L7</accession>
<sequence>MKLQWYCVDNALMCYFGGHYRLVPFLFHFTITTNNGDVNMDKILIAVAVVIVEEVARELVAWLEE</sequence>
<keyword evidence="3" id="KW-1185">Reference proteome</keyword>
<reference evidence="2 3" key="2">
    <citation type="submission" date="2017-06" db="EMBL/GenBank/DDBJ databases">
        <authorList>
            <person name="Kim H.J."/>
            <person name="Triplett B.A."/>
        </authorList>
    </citation>
    <scope>NUCLEOTIDE SEQUENCE [LARGE SCALE GENOMIC DNA]</scope>
    <source>
        <strain evidence="2">Kingella_eburonensis</strain>
    </source>
</reference>
<dbReference type="EMBL" id="FXUV02000013">
    <property type="protein sequence ID" value="SNB61620.1"/>
    <property type="molecule type" value="Genomic_DNA"/>
</dbReference>
<gene>
    <name evidence="2" type="ORF">KEBURONENSIS_00873</name>
    <name evidence="1" type="ORF">KEBURONENSIS_01735</name>
</gene>
<reference evidence="1" key="1">
    <citation type="submission" date="2017-05" db="EMBL/GenBank/DDBJ databases">
        <authorList>
            <person name="Song R."/>
            <person name="Chenine A.L."/>
            <person name="Ruprecht R.M."/>
        </authorList>
    </citation>
    <scope>NUCLEOTIDE SEQUENCE</scope>
    <source>
        <strain evidence="1">Kingella_eburonensis</strain>
    </source>
</reference>
<proteinExistence type="predicted"/>
<dbReference type="RefSeq" id="WP_095062999.1">
    <property type="nucleotide sequence ID" value="NZ_FXUV02000013.1"/>
</dbReference>
<evidence type="ECO:0000313" key="1">
    <source>
        <dbReference type="EMBL" id="SMQ12918.1"/>
    </source>
</evidence>